<feature type="domain" description="Toprim" evidence="2">
    <location>
        <begin position="213"/>
        <end position="299"/>
    </location>
</feature>
<dbReference type="AlphaFoldDB" id="A0A0B8NE17"/>
<dbReference type="RefSeq" id="WP_143161369.1">
    <property type="nucleotide sequence ID" value="NZ_AP017900.1"/>
</dbReference>
<evidence type="ECO:0000313" key="4">
    <source>
        <dbReference type="Proteomes" id="UP000037179"/>
    </source>
</evidence>
<dbReference type="GeneID" id="93375853"/>
<dbReference type="Pfam" id="PF13362">
    <property type="entry name" value="Toprim_3"/>
    <property type="match status" value="1"/>
</dbReference>
<proteinExistence type="predicted"/>
<name>A0A0B8NE17_9NOCA</name>
<feature type="region of interest" description="Disordered" evidence="1">
    <location>
        <begin position="85"/>
        <end position="117"/>
    </location>
</feature>
<protein>
    <recommendedName>
        <fullName evidence="2">Toprim domain-containing protein</fullName>
    </recommendedName>
</protein>
<dbReference type="CDD" id="cd01029">
    <property type="entry name" value="TOPRIM_primases"/>
    <property type="match status" value="1"/>
</dbReference>
<dbReference type="SUPFAM" id="SSF56731">
    <property type="entry name" value="DNA primase core"/>
    <property type="match status" value="1"/>
</dbReference>
<evidence type="ECO:0000259" key="2">
    <source>
        <dbReference type="Pfam" id="PF13362"/>
    </source>
</evidence>
<feature type="compositionally biased region" description="Low complexity" evidence="1">
    <location>
        <begin position="93"/>
        <end position="105"/>
    </location>
</feature>
<dbReference type="EMBL" id="BBYQ01000164">
    <property type="protein sequence ID" value="GAP32539.1"/>
    <property type="molecule type" value="Genomic_DNA"/>
</dbReference>
<sequence length="332" mass="36584">MESSPSQGRSWQTITGALTGQMGPGRAGPRWTNFLCPVHEADGRHHNPSLGVRYDPVQGKTIVRCWAGCDDQDVLAKLNLQVRDMWDRPPDRGPGNNRGRANGGRTEPSSPPLRSGMSLADKAIDYAGFPVPHKPSLGEPLGPPQNIHSYVYRWPDGRIEGAVIRQRVPYEHGYGKAFTQRHWTGTEWENTGFAPIPFRLPEVTDAVAGGREIYVCEGEQDVLRAFDTGQIATCNAMGAGSWTRDHAQWGAGAGRVIVVADRDRPGYRHAAKVAESLHGQVGEIRVLQAAVGKDLSDHLDAGLGPDQLEMVPYLDRHYRQPIQLPRQITRSR</sequence>
<dbReference type="InterPro" id="IPR034154">
    <property type="entry name" value="TOPRIM_DnaG/twinkle"/>
</dbReference>
<organism evidence="3 4">
    <name type="scientific">Nocardia seriolae</name>
    <dbReference type="NCBI Taxonomy" id="37332"/>
    <lineage>
        <taxon>Bacteria</taxon>
        <taxon>Bacillati</taxon>
        <taxon>Actinomycetota</taxon>
        <taxon>Actinomycetes</taxon>
        <taxon>Mycobacteriales</taxon>
        <taxon>Nocardiaceae</taxon>
        <taxon>Nocardia</taxon>
    </lineage>
</organism>
<reference evidence="3 4" key="2">
    <citation type="journal article" date="2016" name="Genome Announc.">
        <title>Draft Genome Sequence of Erythromycin- and Oxytetracycline-Sensitive Nocardia seriolae Strain U-1 (NBRC 110359).</title>
        <authorList>
            <person name="Imajoh M."/>
            <person name="Sukeda M."/>
            <person name="Shimizu M."/>
            <person name="Yamane J."/>
            <person name="Ohnishi K."/>
            <person name="Oshima S."/>
        </authorList>
    </citation>
    <scope>NUCLEOTIDE SEQUENCE [LARGE SCALE GENOMIC DNA]</scope>
    <source>
        <strain evidence="3 4">U-1</strain>
    </source>
</reference>
<dbReference type="Gene3D" id="3.40.1360.10">
    <property type="match status" value="1"/>
</dbReference>
<evidence type="ECO:0000256" key="1">
    <source>
        <dbReference type="SAM" id="MobiDB-lite"/>
    </source>
</evidence>
<reference evidence="4" key="1">
    <citation type="submission" date="2015-07" db="EMBL/GenBank/DDBJ databases">
        <title>Nocardia seriolae U-1 whole genome shotgun sequence.</title>
        <authorList>
            <person name="Imajoh M."/>
            <person name="Fukumoto Y."/>
            <person name="Sukeda M."/>
            <person name="Yamane J."/>
            <person name="Yamasaki K."/>
            <person name="Shimizu M."/>
            <person name="Ohnishi K."/>
            <person name="Oshima S."/>
        </authorList>
    </citation>
    <scope>NUCLEOTIDE SEQUENCE [LARGE SCALE GENOMIC DNA]</scope>
    <source>
        <strain evidence="4">U-1</strain>
    </source>
</reference>
<dbReference type="Proteomes" id="UP000037179">
    <property type="component" value="Unassembled WGS sequence"/>
</dbReference>
<gene>
    <name evidence="3" type="ORF">NSK11_contig00164-0010</name>
</gene>
<accession>A0A0B8NE17</accession>
<dbReference type="InterPro" id="IPR006171">
    <property type="entry name" value="TOPRIM_dom"/>
</dbReference>
<keyword evidence="4" id="KW-1185">Reference proteome</keyword>
<evidence type="ECO:0000313" key="3">
    <source>
        <dbReference type="EMBL" id="GAP32539.1"/>
    </source>
</evidence>
<comment type="caution">
    <text evidence="3">The sequence shown here is derived from an EMBL/GenBank/DDBJ whole genome shotgun (WGS) entry which is preliminary data.</text>
</comment>